<protein>
    <recommendedName>
        <fullName evidence="1">DUF6129 domain-containing protein</fullName>
    </recommendedName>
</protein>
<evidence type="ECO:0000259" key="1">
    <source>
        <dbReference type="Pfam" id="PF19624"/>
    </source>
</evidence>
<evidence type="ECO:0000313" key="2">
    <source>
        <dbReference type="EMBL" id="SBT05122.1"/>
    </source>
</evidence>
<dbReference type="RefSeq" id="WP_186410051.1">
    <property type="nucleotide sequence ID" value="NZ_FLQY01000050.1"/>
</dbReference>
<accession>A0A1A8XL42</accession>
<evidence type="ECO:0000313" key="3">
    <source>
        <dbReference type="Proteomes" id="UP000199600"/>
    </source>
</evidence>
<dbReference type="Pfam" id="PF19624">
    <property type="entry name" value="DUF6129"/>
    <property type="match status" value="1"/>
</dbReference>
<name>A0A1A8XL42_9RHOO</name>
<feature type="domain" description="DUF6129" evidence="1">
    <location>
        <begin position="22"/>
        <end position="70"/>
    </location>
</feature>
<dbReference type="AlphaFoldDB" id="A0A1A8XL42"/>
<proteinExistence type="predicted"/>
<gene>
    <name evidence="2" type="ORF">PROAA_1430012</name>
</gene>
<dbReference type="Proteomes" id="UP000199600">
    <property type="component" value="Unassembled WGS sequence"/>
</dbReference>
<dbReference type="EMBL" id="FLQY01000050">
    <property type="protein sequence ID" value="SBT05122.1"/>
    <property type="molecule type" value="Genomic_DNA"/>
</dbReference>
<reference evidence="2 3" key="1">
    <citation type="submission" date="2016-06" db="EMBL/GenBank/DDBJ databases">
        <authorList>
            <person name="Kjaerup R.B."/>
            <person name="Dalgaard T.S."/>
            <person name="Juul-Madsen H.R."/>
        </authorList>
    </citation>
    <scope>NUCLEOTIDE SEQUENCE [LARGE SCALE GENOMIC DNA]</scope>
    <source>
        <strain evidence="2">2</strain>
    </source>
</reference>
<organism evidence="2 3">
    <name type="scientific">Candidatus Propionivibrio aalborgensis</name>
    <dbReference type="NCBI Taxonomy" id="1860101"/>
    <lineage>
        <taxon>Bacteria</taxon>
        <taxon>Pseudomonadati</taxon>
        <taxon>Pseudomonadota</taxon>
        <taxon>Betaproteobacteria</taxon>
        <taxon>Rhodocyclales</taxon>
        <taxon>Rhodocyclaceae</taxon>
        <taxon>Propionivibrio</taxon>
    </lineage>
</organism>
<sequence length="86" mass="9513">MTPLQLVQAAEIIQLSSRIDLLRERFPQLHFTECSEDDVSPRHQPALSFDNHDLYLVTGATGECLKLTDDFNKATGVLVAAKADAD</sequence>
<keyword evidence="3" id="KW-1185">Reference proteome</keyword>
<dbReference type="InterPro" id="IPR046132">
    <property type="entry name" value="DUF6129"/>
</dbReference>